<keyword evidence="5" id="KW-1185">Reference proteome</keyword>
<protein>
    <recommendedName>
        <fullName evidence="3">Serine hydrolase domain-containing protein</fullName>
    </recommendedName>
</protein>
<evidence type="ECO:0000259" key="3">
    <source>
        <dbReference type="Pfam" id="PF03959"/>
    </source>
</evidence>
<dbReference type="PANTHER" id="PTHR48070">
    <property type="entry name" value="ESTERASE OVCA2"/>
    <property type="match status" value="1"/>
</dbReference>
<keyword evidence="1" id="KW-0378">Hydrolase</keyword>
<accession>A0A250XQH8</accession>
<dbReference type="InterPro" id="IPR050593">
    <property type="entry name" value="LovG"/>
</dbReference>
<evidence type="ECO:0000256" key="1">
    <source>
        <dbReference type="ARBA" id="ARBA00022801"/>
    </source>
</evidence>
<evidence type="ECO:0000313" key="5">
    <source>
        <dbReference type="Proteomes" id="UP000232323"/>
    </source>
</evidence>
<name>A0A250XQH8_9CHLO</name>
<dbReference type="GO" id="GO:0005634">
    <property type="term" value="C:nucleus"/>
    <property type="evidence" value="ECO:0007669"/>
    <property type="project" value="TreeGrafter"/>
</dbReference>
<dbReference type="InterPro" id="IPR005645">
    <property type="entry name" value="FSH-like_dom"/>
</dbReference>
<dbReference type="GO" id="GO:0016787">
    <property type="term" value="F:hydrolase activity"/>
    <property type="evidence" value="ECO:0007669"/>
    <property type="project" value="UniProtKB-KW"/>
</dbReference>
<proteinExistence type="predicted"/>
<sequence>MSSASPSTSQGKLKLLCLHGYLQNSEVFRSRIGSVRKALKSRLEFEFVEGPYEATFGRGISNTSSEETSENIDTSSAPGQQAVGRSWWQWTDVGPDGRPSRATSYTGWEPSLELLVHTINVHKPDGVFGFSQGAAATALLLSCLESRPELQQSWRPKFAIMISGFLPRDPSFAELVQKARPSVPSMFVYGTADEMVPPERTQELIAAFDQECSSVYKHAGAHLVPTCSGTFKQALTSFIDRFAVCDSYPHVVTK</sequence>
<reference evidence="4 5" key="1">
    <citation type="submission" date="2017-08" db="EMBL/GenBank/DDBJ databases">
        <title>Acidophilic green algal genome provides insights into adaptation to an acidic environment.</title>
        <authorList>
            <person name="Hirooka S."/>
            <person name="Hirose Y."/>
            <person name="Kanesaki Y."/>
            <person name="Higuchi S."/>
            <person name="Fujiwara T."/>
            <person name="Onuma R."/>
            <person name="Era A."/>
            <person name="Ohbayashi R."/>
            <person name="Uzuka A."/>
            <person name="Nozaki H."/>
            <person name="Yoshikawa H."/>
            <person name="Miyagishima S.Y."/>
        </authorList>
    </citation>
    <scope>NUCLEOTIDE SEQUENCE [LARGE SCALE GENOMIC DNA]</scope>
    <source>
        <strain evidence="4 5">NIES-2499</strain>
    </source>
</reference>
<dbReference type="AlphaFoldDB" id="A0A250XQH8"/>
<dbReference type="SUPFAM" id="SSF53474">
    <property type="entry name" value="alpha/beta-Hydrolases"/>
    <property type="match status" value="1"/>
</dbReference>
<gene>
    <name evidence="4" type="ORF">CEUSTIGMA_g12610.t1</name>
</gene>
<dbReference type="EMBL" id="BEGY01000154">
    <property type="protein sequence ID" value="GAX85192.1"/>
    <property type="molecule type" value="Genomic_DNA"/>
</dbReference>
<evidence type="ECO:0000256" key="2">
    <source>
        <dbReference type="SAM" id="MobiDB-lite"/>
    </source>
</evidence>
<dbReference type="InterPro" id="IPR029058">
    <property type="entry name" value="AB_hydrolase_fold"/>
</dbReference>
<feature type="domain" description="Serine hydrolase" evidence="3">
    <location>
        <begin position="12"/>
        <end position="228"/>
    </location>
</feature>
<dbReference type="GO" id="GO:0005737">
    <property type="term" value="C:cytoplasm"/>
    <property type="evidence" value="ECO:0007669"/>
    <property type="project" value="TreeGrafter"/>
</dbReference>
<feature type="compositionally biased region" description="Low complexity" evidence="2">
    <location>
        <begin position="60"/>
        <end position="76"/>
    </location>
</feature>
<dbReference type="PANTHER" id="PTHR48070:SF6">
    <property type="entry name" value="ESTERASE OVCA2"/>
    <property type="match status" value="1"/>
</dbReference>
<dbReference type="Proteomes" id="UP000232323">
    <property type="component" value="Unassembled WGS sequence"/>
</dbReference>
<dbReference type="Pfam" id="PF03959">
    <property type="entry name" value="FSH1"/>
    <property type="match status" value="1"/>
</dbReference>
<dbReference type="OrthoDB" id="414698at2759"/>
<evidence type="ECO:0000313" key="4">
    <source>
        <dbReference type="EMBL" id="GAX85192.1"/>
    </source>
</evidence>
<comment type="caution">
    <text evidence="4">The sequence shown here is derived from an EMBL/GenBank/DDBJ whole genome shotgun (WGS) entry which is preliminary data.</text>
</comment>
<organism evidence="4 5">
    <name type="scientific">Chlamydomonas eustigma</name>
    <dbReference type="NCBI Taxonomy" id="1157962"/>
    <lineage>
        <taxon>Eukaryota</taxon>
        <taxon>Viridiplantae</taxon>
        <taxon>Chlorophyta</taxon>
        <taxon>core chlorophytes</taxon>
        <taxon>Chlorophyceae</taxon>
        <taxon>CS clade</taxon>
        <taxon>Chlamydomonadales</taxon>
        <taxon>Chlamydomonadaceae</taxon>
        <taxon>Chlamydomonas</taxon>
    </lineage>
</organism>
<dbReference type="Gene3D" id="3.40.50.1820">
    <property type="entry name" value="alpha/beta hydrolase"/>
    <property type="match status" value="1"/>
</dbReference>
<feature type="region of interest" description="Disordered" evidence="2">
    <location>
        <begin position="58"/>
        <end position="79"/>
    </location>
</feature>